<evidence type="ECO:0000256" key="2">
    <source>
        <dbReference type="ARBA" id="ARBA00022714"/>
    </source>
</evidence>
<dbReference type="Pfam" id="PF00355">
    <property type="entry name" value="Rieske"/>
    <property type="match status" value="1"/>
</dbReference>
<keyword evidence="11" id="KW-1185">Reference proteome</keyword>
<keyword evidence="2" id="KW-0001">2Fe-2S</keyword>
<dbReference type="InterPro" id="IPR015879">
    <property type="entry name" value="Ring_hydroxy_dOase_asu_C_dom"/>
</dbReference>
<evidence type="ECO:0000256" key="8">
    <source>
        <dbReference type="ARBA" id="ARBA00023027"/>
    </source>
</evidence>
<keyword evidence="4 10" id="KW-0223">Dioxygenase</keyword>
<dbReference type="InterPro" id="IPR015881">
    <property type="entry name" value="ARHD_Rieske_2Fe_2S"/>
</dbReference>
<evidence type="ECO:0000313" key="11">
    <source>
        <dbReference type="Proteomes" id="UP001629249"/>
    </source>
</evidence>
<dbReference type="Gene3D" id="2.102.10.10">
    <property type="entry name" value="Rieske [2Fe-2S] iron-sulphur domain"/>
    <property type="match status" value="1"/>
</dbReference>
<dbReference type="InterPro" id="IPR036922">
    <property type="entry name" value="Rieske_2Fe-2S_sf"/>
</dbReference>
<keyword evidence="7" id="KW-0411">Iron-sulfur</keyword>
<evidence type="ECO:0000313" key="10">
    <source>
        <dbReference type="EMBL" id="MFL9889000.1"/>
    </source>
</evidence>
<keyword evidence="8" id="KW-0520">NAD</keyword>
<keyword evidence="5" id="KW-0560">Oxidoreductase</keyword>
<dbReference type="PANTHER" id="PTHR43756">
    <property type="entry name" value="CHOLINE MONOOXYGENASE, CHLOROPLASTIC"/>
    <property type="match status" value="1"/>
</dbReference>
<evidence type="ECO:0000259" key="9">
    <source>
        <dbReference type="PROSITE" id="PS51296"/>
    </source>
</evidence>
<gene>
    <name evidence="10" type="ORF">PQR66_38675</name>
</gene>
<dbReference type="RefSeq" id="WP_408335960.1">
    <property type="nucleotide sequence ID" value="NZ_JAQQFH010000063.1"/>
</dbReference>
<dbReference type="EMBL" id="JAQQFN010000055">
    <property type="protein sequence ID" value="MFL9889000.1"/>
    <property type="molecule type" value="Genomic_DNA"/>
</dbReference>
<name>A0ABW9A1L2_9BURK</name>
<evidence type="ECO:0000256" key="5">
    <source>
        <dbReference type="ARBA" id="ARBA00023002"/>
    </source>
</evidence>
<keyword evidence="6" id="KW-0408">Iron</keyword>
<evidence type="ECO:0000256" key="1">
    <source>
        <dbReference type="ARBA" id="ARBA00008751"/>
    </source>
</evidence>
<dbReference type="InterPro" id="IPR017941">
    <property type="entry name" value="Rieske_2Fe-2S"/>
</dbReference>
<dbReference type="PROSITE" id="PS00570">
    <property type="entry name" value="RING_HYDROXYL_ALPHA"/>
    <property type="match status" value="1"/>
</dbReference>
<dbReference type="Pfam" id="PF00848">
    <property type="entry name" value="Ring_hydroxyl_A"/>
    <property type="match status" value="1"/>
</dbReference>
<dbReference type="PRINTS" id="PR00090">
    <property type="entry name" value="RNGDIOXGNASE"/>
</dbReference>
<comment type="caution">
    <text evidence="10">The sequence shown here is derived from an EMBL/GenBank/DDBJ whole genome shotgun (WGS) entry which is preliminary data.</text>
</comment>
<dbReference type="Gene3D" id="3.90.380.10">
    <property type="entry name" value="Naphthalene 1,2-dioxygenase Alpha Subunit, Chain A, domain 1"/>
    <property type="match status" value="1"/>
</dbReference>
<dbReference type="GO" id="GO:0051213">
    <property type="term" value="F:dioxygenase activity"/>
    <property type="evidence" value="ECO:0007669"/>
    <property type="project" value="UniProtKB-KW"/>
</dbReference>
<keyword evidence="3" id="KW-0479">Metal-binding</keyword>
<evidence type="ECO:0000256" key="4">
    <source>
        <dbReference type="ARBA" id="ARBA00022964"/>
    </source>
</evidence>
<feature type="domain" description="Rieske" evidence="9">
    <location>
        <begin position="57"/>
        <end position="166"/>
    </location>
</feature>
<evidence type="ECO:0000256" key="3">
    <source>
        <dbReference type="ARBA" id="ARBA00022723"/>
    </source>
</evidence>
<accession>A0ABW9A1L2</accession>
<dbReference type="PANTHER" id="PTHR43756:SF1">
    <property type="entry name" value="3-PHENYLPROPIONATE_CINNAMIC ACID DIOXYGENASE SUBUNIT ALPHA"/>
    <property type="match status" value="1"/>
</dbReference>
<dbReference type="CDD" id="cd03469">
    <property type="entry name" value="Rieske_RO_Alpha_N"/>
    <property type="match status" value="1"/>
</dbReference>
<dbReference type="SUPFAM" id="SSF50022">
    <property type="entry name" value="ISP domain"/>
    <property type="match status" value="1"/>
</dbReference>
<dbReference type="Proteomes" id="UP001629249">
    <property type="component" value="Unassembled WGS sequence"/>
</dbReference>
<sequence>MNEIAHDALAGRVGPVLRDGATIGGLVDLERREVAMRVLSDPEIHRLEMQQIFGRAWMGIAHIGEIPSSGDFVLRHMGEDRVIVTRTPEGEIAVLLNVCSHRGFEVCQADQGNATSFKCPYHGWAFDSCGKLLGAPLDKEFYGDWDKSQYGLRRARVAVRDGIIYATFDTSDATLDDWLGSAGWYLDLCGNDKRVPLGPPTRFYVNANWKTFMDTAAGDDYHPVTLHRGVAEMGLVNLPGSPGNRSTLASMNNVLATNDQGNNTLAFAEGFPHIKSFDVNSEDFLAFKNRVVVTSVFPQTVVWGLIAKTLPNGTSYTTGTLTQIVPNGPDSYIFSTQYLIDRDAPEEAFELERAQTAGNIIALDDFEANASQQRCSSGGIGQQQPMRYFAQGERLKRKDWPGPGAVFAAPLKDDGQWYFWRRWFQLMTDDLRQA</sequence>
<evidence type="ECO:0000256" key="7">
    <source>
        <dbReference type="ARBA" id="ARBA00023014"/>
    </source>
</evidence>
<organism evidence="10 11">
    <name type="scientific">Paraburkholderia agricolaris</name>
    <dbReference type="NCBI Taxonomy" id="2152888"/>
    <lineage>
        <taxon>Bacteria</taxon>
        <taxon>Pseudomonadati</taxon>
        <taxon>Pseudomonadota</taxon>
        <taxon>Betaproteobacteria</taxon>
        <taxon>Burkholderiales</taxon>
        <taxon>Burkholderiaceae</taxon>
        <taxon>Paraburkholderia</taxon>
    </lineage>
</organism>
<dbReference type="SUPFAM" id="SSF55961">
    <property type="entry name" value="Bet v1-like"/>
    <property type="match status" value="1"/>
</dbReference>
<evidence type="ECO:0000256" key="6">
    <source>
        <dbReference type="ARBA" id="ARBA00023004"/>
    </source>
</evidence>
<proteinExistence type="inferred from homology"/>
<comment type="similarity">
    <text evidence="1">Belongs to the bacterial ring-hydroxylating dioxygenase alpha subunit family.</text>
</comment>
<dbReference type="InterPro" id="IPR001663">
    <property type="entry name" value="Rng_hydr_dOase-A"/>
</dbReference>
<reference evidence="10 11" key="1">
    <citation type="journal article" date="2024" name="Chem. Sci.">
        <title>Discovery of megapolipeptins by genome mining of a Burkholderiales bacteria collection.</title>
        <authorList>
            <person name="Paulo B.S."/>
            <person name="Recchia M.J.J."/>
            <person name="Lee S."/>
            <person name="Fergusson C.H."/>
            <person name="Romanowski S.B."/>
            <person name="Hernandez A."/>
            <person name="Krull N."/>
            <person name="Liu D.Y."/>
            <person name="Cavanagh H."/>
            <person name="Bos A."/>
            <person name="Gray C.A."/>
            <person name="Murphy B.T."/>
            <person name="Linington R.G."/>
            <person name="Eustaquio A.S."/>
        </authorList>
    </citation>
    <scope>NUCLEOTIDE SEQUENCE [LARGE SCALE GENOMIC DNA]</scope>
    <source>
        <strain evidence="10 11">RL16-012-BIC-B</strain>
    </source>
</reference>
<protein>
    <submittedName>
        <fullName evidence="10">Aromatic ring-hydroxylating dioxygenase subunit alpha</fullName>
    </submittedName>
</protein>
<dbReference type="PROSITE" id="PS51296">
    <property type="entry name" value="RIESKE"/>
    <property type="match status" value="1"/>
</dbReference>